<dbReference type="Proteomes" id="UP001180845">
    <property type="component" value="Unassembled WGS sequence"/>
</dbReference>
<accession>A0AAE3Z813</accession>
<dbReference type="SUPFAM" id="SSF160104">
    <property type="entry name" value="Acetoacetate decarboxylase-like"/>
    <property type="match status" value="1"/>
</dbReference>
<reference evidence="1" key="1">
    <citation type="submission" date="2023-07" db="EMBL/GenBank/DDBJ databases">
        <title>Sequencing the genomes of 1000 actinobacteria strains.</title>
        <authorList>
            <person name="Klenk H.-P."/>
        </authorList>
    </citation>
    <scope>NUCLEOTIDE SEQUENCE</scope>
    <source>
        <strain evidence="1">DSM 45977</strain>
    </source>
</reference>
<sequence>MTYPPEPWRLCGQLSLSLWRLPKQQLPAVAEGLSPVLVGGAGILGTAWVVYQSGSVLEYNELLVAVLVRRGARLRACITQIWVDSEASRQGGRALWGIPKDMATFEVPATVPLRARAPGIASVSTSDRGTLPGTWPLRYTVAQPVAGGVGESRVRVRTRLTMCTASWQVDPSGPLGRLHGHRPFASVAMRDFGMWFGGDSAIRAGGRIRLPWHLR</sequence>
<dbReference type="AlphaFoldDB" id="A0AAE3Z813"/>
<dbReference type="InterPro" id="IPR023375">
    <property type="entry name" value="ADC_dom_sf"/>
</dbReference>
<keyword evidence="2" id="KW-1185">Reference proteome</keyword>
<dbReference type="EMBL" id="JAVDXW010000001">
    <property type="protein sequence ID" value="MDR7300033.1"/>
    <property type="molecule type" value="Genomic_DNA"/>
</dbReference>
<gene>
    <name evidence="1" type="ORF">JOF55_000214</name>
</gene>
<evidence type="ECO:0008006" key="3">
    <source>
        <dbReference type="Google" id="ProtNLM"/>
    </source>
</evidence>
<dbReference type="InterPro" id="IPR010451">
    <property type="entry name" value="Acetoacetate_decarboxylase"/>
</dbReference>
<evidence type="ECO:0000313" key="1">
    <source>
        <dbReference type="EMBL" id="MDR7300033.1"/>
    </source>
</evidence>
<evidence type="ECO:0000313" key="2">
    <source>
        <dbReference type="Proteomes" id="UP001180845"/>
    </source>
</evidence>
<dbReference type="GO" id="GO:0016829">
    <property type="term" value="F:lyase activity"/>
    <property type="evidence" value="ECO:0007669"/>
    <property type="project" value="InterPro"/>
</dbReference>
<protein>
    <recommendedName>
        <fullName evidence="3">Acetoacetate decarboxylase (ADC)</fullName>
    </recommendedName>
</protein>
<dbReference type="RefSeq" id="WP_310268122.1">
    <property type="nucleotide sequence ID" value="NZ_JAVDXW010000001.1"/>
</dbReference>
<dbReference type="Gene3D" id="2.40.400.10">
    <property type="entry name" value="Acetoacetate decarboxylase-like"/>
    <property type="match status" value="1"/>
</dbReference>
<organism evidence="1 2">
    <name type="scientific">Haloactinomyces albus</name>
    <dbReference type="NCBI Taxonomy" id="1352928"/>
    <lineage>
        <taxon>Bacteria</taxon>
        <taxon>Bacillati</taxon>
        <taxon>Actinomycetota</taxon>
        <taxon>Actinomycetes</taxon>
        <taxon>Actinopolysporales</taxon>
        <taxon>Actinopolysporaceae</taxon>
        <taxon>Haloactinomyces</taxon>
    </lineage>
</organism>
<dbReference type="Pfam" id="PF06314">
    <property type="entry name" value="ADC"/>
    <property type="match status" value="1"/>
</dbReference>
<proteinExistence type="predicted"/>
<comment type="caution">
    <text evidence="1">The sequence shown here is derived from an EMBL/GenBank/DDBJ whole genome shotgun (WGS) entry which is preliminary data.</text>
</comment>
<name>A0AAE3Z813_9ACTN</name>